<name>X1KX41_9ZZZZ</name>
<dbReference type="PANTHER" id="PTHR11088:SF60">
    <property type="entry name" value="TRNA DIMETHYLALLYLTRANSFERASE"/>
    <property type="match status" value="1"/>
</dbReference>
<feature type="non-terminal residue" evidence="5">
    <location>
        <position position="92"/>
    </location>
</feature>
<accession>X1KX41</accession>
<keyword evidence="2" id="KW-0808">Transferase</keyword>
<dbReference type="AlphaFoldDB" id="X1KX41"/>
<sequence>MNRLVAIVGPTGVGKSHLAIRLAQSFDGEIVNADSRQIYRYMDIGTAKPSPEELSLIPRHLINIVDPDCDFSLAQYQQLAYQAIKDIQRRRA</sequence>
<keyword evidence="3" id="KW-0547">Nucleotide-binding</keyword>
<evidence type="ECO:0000256" key="4">
    <source>
        <dbReference type="ARBA" id="ARBA00022840"/>
    </source>
</evidence>
<dbReference type="GO" id="GO:0006400">
    <property type="term" value="P:tRNA modification"/>
    <property type="evidence" value="ECO:0007669"/>
    <property type="project" value="TreeGrafter"/>
</dbReference>
<dbReference type="InterPro" id="IPR039657">
    <property type="entry name" value="Dimethylallyltransferase"/>
</dbReference>
<organism evidence="5">
    <name type="scientific">marine sediment metagenome</name>
    <dbReference type="NCBI Taxonomy" id="412755"/>
    <lineage>
        <taxon>unclassified sequences</taxon>
        <taxon>metagenomes</taxon>
        <taxon>ecological metagenomes</taxon>
    </lineage>
</organism>
<dbReference type="Gene3D" id="3.40.50.300">
    <property type="entry name" value="P-loop containing nucleotide triphosphate hydrolases"/>
    <property type="match status" value="1"/>
</dbReference>
<keyword evidence="4" id="KW-0067">ATP-binding</keyword>
<comment type="caution">
    <text evidence="5">The sequence shown here is derived from an EMBL/GenBank/DDBJ whole genome shotgun (WGS) entry which is preliminary data.</text>
</comment>
<evidence type="ECO:0008006" key="6">
    <source>
        <dbReference type="Google" id="ProtNLM"/>
    </source>
</evidence>
<dbReference type="EMBL" id="BARU01046918">
    <property type="protein sequence ID" value="GAH94739.1"/>
    <property type="molecule type" value="Genomic_DNA"/>
</dbReference>
<evidence type="ECO:0000256" key="1">
    <source>
        <dbReference type="ARBA" id="ARBA00005842"/>
    </source>
</evidence>
<reference evidence="5" key="1">
    <citation type="journal article" date="2014" name="Front. Microbiol.">
        <title>High frequency of phylogenetically diverse reductive dehalogenase-homologous genes in deep subseafloor sedimentary metagenomes.</title>
        <authorList>
            <person name="Kawai M."/>
            <person name="Futagami T."/>
            <person name="Toyoda A."/>
            <person name="Takaki Y."/>
            <person name="Nishi S."/>
            <person name="Hori S."/>
            <person name="Arai W."/>
            <person name="Tsubouchi T."/>
            <person name="Morono Y."/>
            <person name="Uchiyama I."/>
            <person name="Ito T."/>
            <person name="Fujiyama A."/>
            <person name="Inagaki F."/>
            <person name="Takami H."/>
        </authorList>
    </citation>
    <scope>NUCLEOTIDE SEQUENCE</scope>
    <source>
        <strain evidence="5">Expedition CK06-06</strain>
    </source>
</reference>
<dbReference type="Pfam" id="PF01715">
    <property type="entry name" value="IPPT"/>
    <property type="match status" value="1"/>
</dbReference>
<gene>
    <name evidence="5" type="ORF">S03H2_70551</name>
</gene>
<evidence type="ECO:0000313" key="5">
    <source>
        <dbReference type="EMBL" id="GAH94739.1"/>
    </source>
</evidence>
<dbReference type="SUPFAM" id="SSF52540">
    <property type="entry name" value="P-loop containing nucleoside triphosphate hydrolases"/>
    <property type="match status" value="1"/>
</dbReference>
<comment type="similarity">
    <text evidence="1">Belongs to the IPP transferase family.</text>
</comment>
<dbReference type="InterPro" id="IPR027417">
    <property type="entry name" value="P-loop_NTPase"/>
</dbReference>
<evidence type="ECO:0000256" key="2">
    <source>
        <dbReference type="ARBA" id="ARBA00022679"/>
    </source>
</evidence>
<protein>
    <recommendedName>
        <fullName evidence="6">tRNA (Adenosine(37)-N6)-dimethylallyltransferase MiaA</fullName>
    </recommendedName>
</protein>
<dbReference type="GO" id="GO:0005524">
    <property type="term" value="F:ATP binding"/>
    <property type="evidence" value="ECO:0007669"/>
    <property type="project" value="UniProtKB-KW"/>
</dbReference>
<dbReference type="PANTHER" id="PTHR11088">
    <property type="entry name" value="TRNA DIMETHYLALLYLTRANSFERASE"/>
    <property type="match status" value="1"/>
</dbReference>
<evidence type="ECO:0000256" key="3">
    <source>
        <dbReference type="ARBA" id="ARBA00022741"/>
    </source>
</evidence>
<proteinExistence type="inferred from homology"/>
<dbReference type="GO" id="GO:0052381">
    <property type="term" value="F:tRNA dimethylallyltransferase activity"/>
    <property type="evidence" value="ECO:0007669"/>
    <property type="project" value="TreeGrafter"/>
</dbReference>